<feature type="domain" description="NXPE C-terminal" evidence="2">
    <location>
        <begin position="193"/>
        <end position="313"/>
    </location>
</feature>
<reference evidence="3" key="1">
    <citation type="thesis" date="2021" institute="BYU ScholarsArchive" country="Provo, UT, USA">
        <title>Applications of and Algorithms for Genome Assembly and Genomic Analyses with an Emphasis on Marine Teleosts.</title>
        <authorList>
            <person name="Pickett B.D."/>
        </authorList>
    </citation>
    <scope>NUCLEOTIDE SEQUENCE</scope>
    <source>
        <strain evidence="3">HI-2016</strain>
    </source>
</reference>
<evidence type="ECO:0000259" key="2">
    <source>
        <dbReference type="Pfam" id="PF24536"/>
    </source>
</evidence>
<protein>
    <recommendedName>
        <fullName evidence="2">NXPE C-terminal domain-containing protein</fullName>
    </recommendedName>
</protein>
<dbReference type="InterPro" id="IPR057106">
    <property type="entry name" value="NXPE4_C"/>
</dbReference>
<dbReference type="GO" id="GO:0007399">
    <property type="term" value="P:nervous system development"/>
    <property type="evidence" value="ECO:0007669"/>
    <property type="project" value="UniProtKB-ARBA"/>
</dbReference>
<dbReference type="SUPFAM" id="SSF81296">
    <property type="entry name" value="E set domains"/>
    <property type="match status" value="1"/>
</dbReference>
<comment type="caution">
    <text evidence="3">The sequence shown here is derived from an EMBL/GenBank/DDBJ whole genome shotgun (WGS) entry which is preliminary data.</text>
</comment>
<dbReference type="InterPro" id="IPR013783">
    <property type="entry name" value="Ig-like_fold"/>
</dbReference>
<comment type="similarity">
    <text evidence="1">Belongs to the NXPE family.</text>
</comment>
<evidence type="ECO:0000313" key="4">
    <source>
        <dbReference type="Proteomes" id="UP000824540"/>
    </source>
</evidence>
<dbReference type="Gene3D" id="2.60.40.10">
    <property type="entry name" value="Immunoglobulins"/>
    <property type="match status" value="1"/>
</dbReference>
<dbReference type="Proteomes" id="UP000824540">
    <property type="component" value="Unassembled WGS sequence"/>
</dbReference>
<proteinExistence type="inferred from homology"/>
<evidence type="ECO:0000256" key="1">
    <source>
        <dbReference type="ARBA" id="ARBA00005431"/>
    </source>
</evidence>
<gene>
    <name evidence="3" type="ORF">JZ751_000457</name>
</gene>
<dbReference type="EMBL" id="JAFBMS010000001">
    <property type="protein sequence ID" value="KAG9355619.1"/>
    <property type="molecule type" value="Genomic_DNA"/>
</dbReference>
<accession>A0A8T2PW63</accession>
<dbReference type="Pfam" id="PF24536">
    <property type="entry name" value="NXPE4_C"/>
    <property type="match status" value="1"/>
</dbReference>
<dbReference type="InterPro" id="IPR026845">
    <property type="entry name" value="NXPH/NXPE"/>
</dbReference>
<dbReference type="PANTHER" id="PTHR16165:SF3">
    <property type="entry name" value="NXPE FAMILY MEMBER 1"/>
    <property type="match status" value="1"/>
</dbReference>
<organism evidence="3 4">
    <name type="scientific">Albula glossodonta</name>
    <name type="common">roundjaw bonefish</name>
    <dbReference type="NCBI Taxonomy" id="121402"/>
    <lineage>
        <taxon>Eukaryota</taxon>
        <taxon>Metazoa</taxon>
        <taxon>Chordata</taxon>
        <taxon>Craniata</taxon>
        <taxon>Vertebrata</taxon>
        <taxon>Euteleostomi</taxon>
        <taxon>Actinopterygii</taxon>
        <taxon>Neopterygii</taxon>
        <taxon>Teleostei</taxon>
        <taxon>Albuliformes</taxon>
        <taxon>Albulidae</taxon>
        <taxon>Albula</taxon>
    </lineage>
</organism>
<dbReference type="PANTHER" id="PTHR16165">
    <property type="entry name" value="NXPE FAMILY MEMBER"/>
    <property type="match status" value="1"/>
</dbReference>
<dbReference type="AlphaFoldDB" id="A0A8T2PW63"/>
<keyword evidence="4" id="KW-1185">Reference proteome</keyword>
<dbReference type="Pfam" id="PF06312">
    <property type="entry name" value="Neurexophilin"/>
    <property type="match status" value="1"/>
</dbReference>
<dbReference type="OrthoDB" id="2112051at2759"/>
<name>A0A8T2PW63_9TELE</name>
<dbReference type="InterPro" id="IPR014756">
    <property type="entry name" value="Ig_E-set"/>
</dbReference>
<sequence length="314" mass="35673">MDVVPGTNARRSVVRLEKPRTQYCVGDTLNVLVQMRNYVGHPKTYGGDFILARIHSPMLQASASGDVTDFHNGSYRVQFRLFWPGEVKVTVLLIHPSEAVWILQRDRAVDYGKTMHNGTFVDGSEKETTQCGLRLSTDRPLCEYRKKEDGEYYACHRPHSLPCSSLTTMVSYMPPRPFTIVESQLLSPIEVGGEGEDVIVVIGIGQHFRPYPLQFFVSRLLSIRRAILRLQTRNPKAHVIIKLENTRELTSMMIQFSDWYGHTQNLAQRKVFQDLKVVLVDAWDMSVAAKSFAIHPNRIIVSNEVAVALSFICH</sequence>
<evidence type="ECO:0000313" key="3">
    <source>
        <dbReference type="EMBL" id="KAG9355619.1"/>
    </source>
</evidence>